<name>A0A3S2Y550_9PROT</name>
<dbReference type="InterPro" id="IPR057666">
    <property type="entry name" value="DrpA_SLOG"/>
</dbReference>
<dbReference type="InterPro" id="IPR003488">
    <property type="entry name" value="DprA"/>
</dbReference>
<evidence type="ECO:0000313" key="5">
    <source>
        <dbReference type="Proteomes" id="UP000287447"/>
    </source>
</evidence>
<dbReference type="GO" id="GO:0009294">
    <property type="term" value="P:DNA-mediated transformation"/>
    <property type="evidence" value="ECO:0007669"/>
    <property type="project" value="InterPro"/>
</dbReference>
<evidence type="ECO:0000256" key="1">
    <source>
        <dbReference type="ARBA" id="ARBA00006525"/>
    </source>
</evidence>
<accession>A0A3S2Y550</accession>
<evidence type="ECO:0000259" key="2">
    <source>
        <dbReference type="Pfam" id="PF02481"/>
    </source>
</evidence>
<dbReference type="SUPFAM" id="SSF102405">
    <property type="entry name" value="MCP/YpsA-like"/>
    <property type="match status" value="1"/>
</dbReference>
<dbReference type="Pfam" id="PF21102">
    <property type="entry name" value="DprA_N"/>
    <property type="match status" value="1"/>
</dbReference>
<dbReference type="Gene3D" id="1.10.10.10">
    <property type="entry name" value="Winged helix-like DNA-binding domain superfamily/Winged helix DNA-binding domain"/>
    <property type="match status" value="1"/>
</dbReference>
<comment type="caution">
    <text evidence="4">The sequence shown here is derived from an EMBL/GenBank/DDBJ whole genome shotgun (WGS) entry which is preliminary data.</text>
</comment>
<protein>
    <submittedName>
        <fullName evidence="4">DNA-protecting protein DprA</fullName>
    </submittedName>
</protein>
<dbReference type="InterPro" id="IPR041614">
    <property type="entry name" value="DprA_WH"/>
</dbReference>
<dbReference type="InterPro" id="IPR036388">
    <property type="entry name" value="WH-like_DNA-bd_sf"/>
</dbReference>
<gene>
    <name evidence="4" type="primary">dprA</name>
    <name evidence="4" type="ORF">EOI86_05880</name>
</gene>
<keyword evidence="5" id="KW-1185">Reference proteome</keyword>
<comment type="similarity">
    <text evidence="1">Belongs to the DprA/Smf family.</text>
</comment>
<dbReference type="PANTHER" id="PTHR43022:SF1">
    <property type="entry name" value="PROTEIN SMF"/>
    <property type="match status" value="1"/>
</dbReference>
<reference evidence="5" key="1">
    <citation type="submission" date="2019-01" db="EMBL/GenBank/DDBJ databases">
        <title>Gri0909 isolated from a small marine red alga.</title>
        <authorList>
            <person name="Kim J."/>
            <person name="Jeong S.E."/>
            <person name="Jeon C.O."/>
        </authorList>
    </citation>
    <scope>NUCLEOTIDE SEQUENCE [LARGE SCALE GENOMIC DNA]</scope>
    <source>
        <strain evidence="5">Gri0909</strain>
    </source>
</reference>
<feature type="domain" description="DprA winged helix" evidence="3">
    <location>
        <begin position="328"/>
        <end position="375"/>
    </location>
</feature>
<dbReference type="Pfam" id="PF17782">
    <property type="entry name" value="WHD_DprA"/>
    <property type="match status" value="1"/>
</dbReference>
<dbReference type="Gene3D" id="3.40.50.450">
    <property type="match status" value="1"/>
</dbReference>
<dbReference type="PANTHER" id="PTHR43022">
    <property type="entry name" value="PROTEIN SMF"/>
    <property type="match status" value="1"/>
</dbReference>
<dbReference type="NCBIfam" id="TIGR00732">
    <property type="entry name" value="dprA"/>
    <property type="match status" value="1"/>
</dbReference>
<dbReference type="EMBL" id="SADE01000001">
    <property type="protein sequence ID" value="RVU38796.1"/>
    <property type="molecule type" value="Genomic_DNA"/>
</dbReference>
<dbReference type="RefSeq" id="WP_127764168.1">
    <property type="nucleotide sequence ID" value="NZ_SADE01000001.1"/>
</dbReference>
<evidence type="ECO:0000313" key="4">
    <source>
        <dbReference type="EMBL" id="RVU38796.1"/>
    </source>
</evidence>
<organism evidence="4 5">
    <name type="scientific">Hwanghaeella grinnelliae</name>
    <dbReference type="NCBI Taxonomy" id="2500179"/>
    <lineage>
        <taxon>Bacteria</taxon>
        <taxon>Pseudomonadati</taxon>
        <taxon>Pseudomonadota</taxon>
        <taxon>Alphaproteobacteria</taxon>
        <taxon>Rhodospirillales</taxon>
        <taxon>Rhodospirillaceae</taxon>
        <taxon>Hwanghaeella</taxon>
    </lineage>
</organism>
<proteinExistence type="inferred from homology"/>
<dbReference type="OrthoDB" id="9785707at2"/>
<dbReference type="Pfam" id="PF02481">
    <property type="entry name" value="DNA_processg_A"/>
    <property type="match status" value="1"/>
</dbReference>
<dbReference type="AlphaFoldDB" id="A0A3S2Y550"/>
<feature type="domain" description="Smf/DprA SLOG" evidence="2">
    <location>
        <begin position="90"/>
        <end position="292"/>
    </location>
</feature>
<dbReference type="Proteomes" id="UP000287447">
    <property type="component" value="Unassembled WGS sequence"/>
</dbReference>
<evidence type="ECO:0000259" key="3">
    <source>
        <dbReference type="Pfam" id="PF17782"/>
    </source>
</evidence>
<sequence length="379" mass="39876">MSDAATKTPSPLTEQERHARFRLARTENVGPVTFRQLLRRFGSGQEALLALPDLARRGGRAKALRIAAADVVDQEREAAEKLGARDLHFGAAGYPLPLAAIDDAPPFFYLLGNPDLVGRDCIGMVGGRNASVAGKGFARKLAADIGRAGYAIASGMARGIDTASHEGSLETGTIAVLAGGVDIVFPPENDGLYRSLIEKGAVISEMPPGMQPLARHFPRRNRIISGLSLAVVVIEAKRKSGSLITARRAAEQGRSVFAAPSAPMDVRGAGCNDLIRDGATLIQIVDDVLQDLPPSNAVGLPFGPATGFSDPPAAIPSEPDDGTIAVIHERVEHGLSSTPVAVDALIRELRLPAPLVNAVLLEMELAGRLSRHPGGFISR</sequence>